<evidence type="ECO:0000313" key="2">
    <source>
        <dbReference type="EMBL" id="GAA5805518.1"/>
    </source>
</evidence>
<dbReference type="InterPro" id="IPR036047">
    <property type="entry name" value="F-box-like_dom_sf"/>
</dbReference>
<name>A0ABP9YEY2_9FUNG</name>
<evidence type="ECO:0000259" key="1">
    <source>
        <dbReference type="Pfam" id="PF12937"/>
    </source>
</evidence>
<dbReference type="InterPro" id="IPR001810">
    <property type="entry name" value="F-box_dom"/>
</dbReference>
<accession>A0ABP9YEY2</accession>
<reference evidence="2 3" key="1">
    <citation type="submission" date="2024-04" db="EMBL/GenBank/DDBJ databases">
        <title>genome sequences of Mucor flavus KT1a and Helicostylum pulchrum KT1b strains isolation_sourced from the surface of a dry-aged beef.</title>
        <authorList>
            <person name="Toyotome T."/>
            <person name="Hosono M."/>
            <person name="Torimaru M."/>
            <person name="Fukuda K."/>
            <person name="Mikami N."/>
        </authorList>
    </citation>
    <scope>NUCLEOTIDE SEQUENCE [LARGE SCALE GENOMIC DNA]</scope>
    <source>
        <strain evidence="2 3">KT1b</strain>
    </source>
</reference>
<keyword evidence="3" id="KW-1185">Reference proteome</keyword>
<dbReference type="SUPFAM" id="SSF81383">
    <property type="entry name" value="F-box domain"/>
    <property type="match status" value="1"/>
</dbReference>
<dbReference type="Proteomes" id="UP001476247">
    <property type="component" value="Unassembled WGS sequence"/>
</dbReference>
<dbReference type="Gene3D" id="1.20.1280.50">
    <property type="match status" value="1"/>
</dbReference>
<dbReference type="SUPFAM" id="SSF52047">
    <property type="entry name" value="RNI-like"/>
    <property type="match status" value="1"/>
</dbReference>
<dbReference type="EMBL" id="BAABUJ010000046">
    <property type="protein sequence ID" value="GAA5805518.1"/>
    <property type="molecule type" value="Genomic_DNA"/>
</dbReference>
<protein>
    <recommendedName>
        <fullName evidence="1">F-box domain-containing protein</fullName>
    </recommendedName>
</protein>
<dbReference type="InterPro" id="IPR032675">
    <property type="entry name" value="LRR_dom_sf"/>
</dbReference>
<gene>
    <name evidence="2" type="ORF">HPULCUR_011035</name>
</gene>
<dbReference type="Gene3D" id="3.80.10.10">
    <property type="entry name" value="Ribonuclease Inhibitor"/>
    <property type="match status" value="1"/>
</dbReference>
<evidence type="ECO:0000313" key="3">
    <source>
        <dbReference type="Proteomes" id="UP001476247"/>
    </source>
</evidence>
<dbReference type="Pfam" id="PF12937">
    <property type="entry name" value="F-box-like"/>
    <property type="match status" value="1"/>
</dbReference>
<comment type="caution">
    <text evidence="2">The sequence shown here is derived from an EMBL/GenBank/DDBJ whole genome shotgun (WGS) entry which is preliminary data.</text>
</comment>
<feature type="domain" description="F-box" evidence="1">
    <location>
        <begin position="7"/>
        <end position="48"/>
    </location>
</feature>
<organism evidence="2 3">
    <name type="scientific">Helicostylum pulchrum</name>
    <dbReference type="NCBI Taxonomy" id="562976"/>
    <lineage>
        <taxon>Eukaryota</taxon>
        <taxon>Fungi</taxon>
        <taxon>Fungi incertae sedis</taxon>
        <taxon>Mucoromycota</taxon>
        <taxon>Mucoromycotina</taxon>
        <taxon>Mucoromycetes</taxon>
        <taxon>Mucorales</taxon>
        <taxon>Mucorineae</taxon>
        <taxon>Mucoraceae</taxon>
        <taxon>Helicostylum</taxon>
    </lineage>
</organism>
<proteinExistence type="predicted"/>
<sequence>MQITQSPELFHLVLSYLTLEDRVECMQVCKSWNATCKTSLCLYESLYIYYPDQFLEMFTYFSKNKGMGEKVRHLSISDCNLTVDQYLRLPFLFPHLKAFHLVENMDPLKLKFWKSQKAKKQFERWKNTIVDLREVGAPLATLALLNNFRCEKLQSVDVDFSGEASELDRIKLAGVMCNAPNLTDLKLQNTCIYVSHLEQMLNASPKLKVLACREVRFISEEMRQYGVCTEPDPLGPKYQIEPSLLETLVITGGHIEGLATPWLKYFTKKIPHIKNLVWNFMENNHYERFYEKYERWLIQFVTQCRQLEFYRVYAFQLTAKILQAMYDAGIRLKKIDLELVYQMKAINLVLKSKQIDCIESLGTMGCSYNSLAYEFKDTANPDHILEEIGKHSNIKHLRIIQSQEEVDSPERNKFPFDVVLNDMKQLETLKMDFVCLSLDYDSDEPVDCSLTKVHVVEGYFEAARFKEEEENKIDHSRSFEYVQEILPKTELIMEELNMLIEEDPYIDLIKKREY</sequence>
<dbReference type="CDD" id="cd09917">
    <property type="entry name" value="F-box_SF"/>
    <property type="match status" value="1"/>
</dbReference>